<protein>
    <submittedName>
        <fullName evidence="1">Uncharacterized protein</fullName>
    </submittedName>
</protein>
<dbReference type="EMBL" id="MN739166">
    <property type="protein sequence ID" value="QHS91953.1"/>
    <property type="molecule type" value="Genomic_DNA"/>
</dbReference>
<sequence length="133" mass="15700">MLQDIYTNSMQSSTTAKERLDQCAAEIDKLEKKMRQPSENEKAVLLPRLECIKEYILLRKQLGKVELEWLSSYTDHSDTYDGYYPRKEVREEPISIEVIESSESCSIVLRCSWNKRHEYFNFLSDYFVALVDT</sequence>
<accession>A0A6C0BKW5</accession>
<reference evidence="1" key="1">
    <citation type="journal article" date="2020" name="Nature">
        <title>Giant virus diversity and host interactions through global metagenomics.</title>
        <authorList>
            <person name="Schulz F."/>
            <person name="Roux S."/>
            <person name="Paez-Espino D."/>
            <person name="Jungbluth S."/>
            <person name="Walsh D.A."/>
            <person name="Denef V.J."/>
            <person name="McMahon K.D."/>
            <person name="Konstantinidis K.T."/>
            <person name="Eloe-Fadrosh E.A."/>
            <person name="Kyrpides N.C."/>
            <person name="Woyke T."/>
        </authorList>
    </citation>
    <scope>NUCLEOTIDE SEQUENCE</scope>
    <source>
        <strain evidence="1">GVMAG-M-3300013285-6</strain>
    </source>
</reference>
<proteinExistence type="predicted"/>
<organism evidence="1">
    <name type="scientific">viral metagenome</name>
    <dbReference type="NCBI Taxonomy" id="1070528"/>
    <lineage>
        <taxon>unclassified sequences</taxon>
        <taxon>metagenomes</taxon>
        <taxon>organismal metagenomes</taxon>
    </lineage>
</organism>
<name>A0A6C0BKW5_9ZZZZ</name>
<evidence type="ECO:0000313" key="1">
    <source>
        <dbReference type="EMBL" id="QHS91953.1"/>
    </source>
</evidence>
<dbReference type="AlphaFoldDB" id="A0A6C0BKW5"/>